<reference evidence="1" key="1">
    <citation type="submission" date="2021-08" db="EMBL/GenBank/DDBJ databases">
        <title>Novel anaerobic bacterium isolated from sea squirt in East Sea, Republic of Korea.</title>
        <authorList>
            <person name="Nguyen T.H."/>
            <person name="Li Z."/>
            <person name="Lee Y.-J."/>
            <person name="Ko J."/>
            <person name="Kim S.-G."/>
        </authorList>
    </citation>
    <scope>NUCLEOTIDE SEQUENCE</scope>
    <source>
        <strain evidence="1">KCTC 25031</strain>
    </source>
</reference>
<evidence type="ECO:0000313" key="2">
    <source>
        <dbReference type="Proteomes" id="UP000826212"/>
    </source>
</evidence>
<accession>A0AC61NBW2</accession>
<organism evidence="1 2">
    <name type="scientific">Halosquirtibacter laminarini</name>
    <dbReference type="NCBI Taxonomy" id="3374600"/>
    <lineage>
        <taxon>Bacteria</taxon>
        <taxon>Pseudomonadati</taxon>
        <taxon>Bacteroidota</taxon>
        <taxon>Bacteroidia</taxon>
        <taxon>Marinilabiliales</taxon>
        <taxon>Prolixibacteraceae</taxon>
        <taxon>Halosquirtibacter</taxon>
    </lineage>
</organism>
<name>A0AC61NBW2_9BACT</name>
<protein>
    <submittedName>
        <fullName evidence="1">Porin family protein</fullName>
    </submittedName>
</protein>
<sequence length="280" mass="30345">MKNLFVTALAVFAMIGLSFQTKAQENNKQTQSTYVKIKGGYGWGVAKDGYYVDMGQGSSIDGQQEQIFTSLGGGTIAGFAIGHFFTDHLGAELDFTYLKGAKQNVQNVSVGGVTYQSADAYTNQYRLAPTIIMSTGNSKTLSLYTKVGFVLPMGGYAMVESSSLDPSTANAIEIEQKINGDFSIGFTGVLGVQYRLNDKFAMFAELEGVYLNIKRKKSTIETFTVNGVDQLDNFTAITGQSVNVDYVDTVDSTNPDPSKALKTTSPYSKQGINIGLTYYF</sequence>
<keyword evidence="2" id="KW-1185">Reference proteome</keyword>
<dbReference type="EMBL" id="CP081303">
    <property type="protein sequence ID" value="QZE12982.1"/>
    <property type="molecule type" value="Genomic_DNA"/>
</dbReference>
<evidence type="ECO:0000313" key="1">
    <source>
        <dbReference type="EMBL" id="QZE12982.1"/>
    </source>
</evidence>
<gene>
    <name evidence="1" type="ORF">K4L44_10315</name>
</gene>
<proteinExistence type="predicted"/>
<dbReference type="Proteomes" id="UP000826212">
    <property type="component" value="Chromosome"/>
</dbReference>